<dbReference type="AlphaFoldDB" id="A0A395JDA4"/>
<reference evidence="3 4" key="1">
    <citation type="submission" date="2018-06" db="EMBL/GenBank/DDBJ databases">
        <title>Genome Sequence of the Brown Rot Fungal Pathogen Monilinia fructigena.</title>
        <authorList>
            <person name="Landi L."/>
            <person name="De Miccolis Angelini R.M."/>
            <person name="Pollastro S."/>
            <person name="Abate D."/>
            <person name="Faretra F."/>
            <person name="Romanazzi G."/>
        </authorList>
    </citation>
    <scope>NUCLEOTIDE SEQUENCE [LARGE SCALE GENOMIC DNA]</scope>
    <source>
        <strain evidence="3 4">Mfrg269</strain>
    </source>
</reference>
<dbReference type="Proteomes" id="UP000249056">
    <property type="component" value="Unassembled WGS sequence"/>
</dbReference>
<dbReference type="SUPFAM" id="SSF52833">
    <property type="entry name" value="Thioredoxin-like"/>
    <property type="match status" value="1"/>
</dbReference>
<evidence type="ECO:0000313" key="4">
    <source>
        <dbReference type="Proteomes" id="UP000249056"/>
    </source>
</evidence>
<evidence type="ECO:0000259" key="2">
    <source>
        <dbReference type="PROSITE" id="PS50404"/>
    </source>
</evidence>
<dbReference type="CDD" id="cd03046">
    <property type="entry name" value="GST_N_GTT1_like"/>
    <property type="match status" value="1"/>
</dbReference>
<dbReference type="OrthoDB" id="2098326at2759"/>
<proteinExistence type="inferred from homology"/>
<keyword evidence="4" id="KW-1185">Reference proteome</keyword>
<dbReference type="EMBL" id="QKRW01000001">
    <property type="protein sequence ID" value="RAL68719.1"/>
    <property type="molecule type" value="Genomic_DNA"/>
</dbReference>
<dbReference type="PROSITE" id="PS50404">
    <property type="entry name" value="GST_NTER"/>
    <property type="match status" value="1"/>
</dbReference>
<accession>A0A395JDA4</accession>
<protein>
    <recommendedName>
        <fullName evidence="2">GST N-terminal domain-containing protein</fullName>
    </recommendedName>
</protein>
<evidence type="ECO:0000313" key="3">
    <source>
        <dbReference type="EMBL" id="RAL68719.1"/>
    </source>
</evidence>
<dbReference type="PANTHER" id="PTHR44051:SF9">
    <property type="entry name" value="GLUTATHIONE S-TRANSFERASE 1"/>
    <property type="match status" value="1"/>
</dbReference>
<gene>
    <name evidence="3" type="ORF">DID88_007421</name>
</gene>
<dbReference type="InterPro" id="IPR004045">
    <property type="entry name" value="Glutathione_S-Trfase_N"/>
</dbReference>
<comment type="similarity">
    <text evidence="1">Belongs to the GST superfamily.</text>
</comment>
<dbReference type="Gene3D" id="3.40.30.10">
    <property type="entry name" value="Glutaredoxin"/>
    <property type="match status" value="1"/>
</dbReference>
<sequence length="216" mass="24467">MASITPSSDQPKIKLYWLNQSRSQRILWLLEELKLEYELEIVHRLPSKHAPPELKKVHALGKSPVLTILPSGATEPVVLAESAFIAEYLLDHFTNASTSTLLPARWKPGQENTVGGETDEWSRFRYYMHYAEGSLLCHYLSLHSSCPLLTRLISPSSSAPYPHVVSFPLVAAKQRAGLTKESYPELFEYVERLEGEEGYKRAVEKIVEIEGEFRAV</sequence>
<organism evidence="3 4">
    <name type="scientific">Monilinia fructigena</name>
    <dbReference type="NCBI Taxonomy" id="38457"/>
    <lineage>
        <taxon>Eukaryota</taxon>
        <taxon>Fungi</taxon>
        <taxon>Dikarya</taxon>
        <taxon>Ascomycota</taxon>
        <taxon>Pezizomycotina</taxon>
        <taxon>Leotiomycetes</taxon>
        <taxon>Helotiales</taxon>
        <taxon>Sclerotiniaceae</taxon>
        <taxon>Monilinia</taxon>
    </lineage>
</organism>
<evidence type="ECO:0000256" key="1">
    <source>
        <dbReference type="ARBA" id="ARBA00007409"/>
    </source>
</evidence>
<comment type="caution">
    <text evidence="3">The sequence shown here is derived from an EMBL/GenBank/DDBJ whole genome shotgun (WGS) entry which is preliminary data.</text>
</comment>
<dbReference type="PANTHER" id="PTHR44051">
    <property type="entry name" value="GLUTATHIONE S-TRANSFERASE-RELATED"/>
    <property type="match status" value="1"/>
</dbReference>
<feature type="domain" description="GST N-terminal" evidence="2">
    <location>
        <begin position="10"/>
        <end position="97"/>
    </location>
</feature>
<dbReference type="Pfam" id="PF13409">
    <property type="entry name" value="GST_N_2"/>
    <property type="match status" value="1"/>
</dbReference>
<name>A0A395JDA4_9HELO</name>
<dbReference type="InterPro" id="IPR036249">
    <property type="entry name" value="Thioredoxin-like_sf"/>
</dbReference>